<dbReference type="AlphaFoldDB" id="A0A2K2CFV8"/>
<evidence type="ECO:0000256" key="1">
    <source>
        <dbReference type="SAM" id="MobiDB-lite"/>
    </source>
</evidence>
<reference evidence="4" key="3">
    <citation type="submission" date="2018-08" db="UniProtKB">
        <authorList>
            <consortium name="EnsemblPlants"/>
        </authorList>
    </citation>
    <scope>IDENTIFICATION</scope>
    <source>
        <strain evidence="4">cv. Bd21</strain>
    </source>
</reference>
<keyword evidence="2" id="KW-1133">Transmembrane helix</keyword>
<evidence type="ECO:0000256" key="2">
    <source>
        <dbReference type="SAM" id="Phobius"/>
    </source>
</evidence>
<feature type="region of interest" description="Disordered" evidence="1">
    <location>
        <begin position="81"/>
        <end position="143"/>
    </location>
</feature>
<dbReference type="Gramene" id="PNT60918">
    <property type="protein sequence ID" value="PNT60918"/>
    <property type="gene ID" value="BRADI_5g08156v3"/>
</dbReference>
<evidence type="ECO:0000313" key="5">
    <source>
        <dbReference type="Proteomes" id="UP000008810"/>
    </source>
</evidence>
<keyword evidence="2" id="KW-0812">Transmembrane</keyword>
<name>A0A2K2CFV8_BRADI</name>
<proteinExistence type="predicted"/>
<feature type="transmembrane region" description="Helical" evidence="2">
    <location>
        <begin position="56"/>
        <end position="74"/>
    </location>
</feature>
<sequence>MSEITECLNRLNLRAARRGAGSGCRWGWPFGSETGPEEAGLDVADSGWRRKKKGKTAILSGAPAPLGLAFLLLIDAHAAPNPEQSAAVRRPPPSCTSLLPPALLRRLGASAARRRRRHGHAMQSSDGAGAVPPGPPPGIPRSM</sequence>
<keyword evidence="2" id="KW-0472">Membrane</keyword>
<organism evidence="3">
    <name type="scientific">Brachypodium distachyon</name>
    <name type="common">Purple false brome</name>
    <name type="synonym">Trachynia distachya</name>
    <dbReference type="NCBI Taxonomy" id="15368"/>
    <lineage>
        <taxon>Eukaryota</taxon>
        <taxon>Viridiplantae</taxon>
        <taxon>Streptophyta</taxon>
        <taxon>Embryophyta</taxon>
        <taxon>Tracheophyta</taxon>
        <taxon>Spermatophyta</taxon>
        <taxon>Magnoliopsida</taxon>
        <taxon>Liliopsida</taxon>
        <taxon>Poales</taxon>
        <taxon>Poaceae</taxon>
        <taxon>BOP clade</taxon>
        <taxon>Pooideae</taxon>
        <taxon>Stipodae</taxon>
        <taxon>Brachypodieae</taxon>
        <taxon>Brachypodium</taxon>
    </lineage>
</organism>
<dbReference type="EMBL" id="CM000884">
    <property type="protein sequence ID" value="PNT60918.1"/>
    <property type="molecule type" value="Genomic_DNA"/>
</dbReference>
<reference evidence="3" key="2">
    <citation type="submission" date="2017-06" db="EMBL/GenBank/DDBJ databases">
        <title>WGS assembly of Brachypodium distachyon.</title>
        <authorList>
            <consortium name="The International Brachypodium Initiative"/>
            <person name="Lucas S."/>
            <person name="Harmon-Smith M."/>
            <person name="Lail K."/>
            <person name="Tice H."/>
            <person name="Grimwood J."/>
            <person name="Bruce D."/>
            <person name="Barry K."/>
            <person name="Shu S."/>
            <person name="Lindquist E."/>
            <person name="Wang M."/>
            <person name="Pitluck S."/>
            <person name="Vogel J.P."/>
            <person name="Garvin D.F."/>
            <person name="Mockler T.C."/>
            <person name="Schmutz J."/>
            <person name="Rokhsar D."/>
            <person name="Bevan M.W."/>
        </authorList>
    </citation>
    <scope>NUCLEOTIDE SEQUENCE</scope>
    <source>
        <strain evidence="3">Bd21</strain>
    </source>
</reference>
<evidence type="ECO:0000313" key="3">
    <source>
        <dbReference type="EMBL" id="PNT60918.1"/>
    </source>
</evidence>
<dbReference type="Proteomes" id="UP000008810">
    <property type="component" value="Chromosome 5"/>
</dbReference>
<evidence type="ECO:0000313" key="4">
    <source>
        <dbReference type="EnsemblPlants" id="PNT60918"/>
    </source>
</evidence>
<dbReference type="InParanoid" id="A0A2K2CFV8"/>
<accession>A0A2K2CFV8</accession>
<keyword evidence="5" id="KW-1185">Reference proteome</keyword>
<feature type="compositionally biased region" description="Pro residues" evidence="1">
    <location>
        <begin position="132"/>
        <end position="143"/>
    </location>
</feature>
<dbReference type="EnsemblPlants" id="PNT60918">
    <property type="protein sequence ID" value="PNT60918"/>
    <property type="gene ID" value="BRADI_5g08156v3"/>
</dbReference>
<reference evidence="3 4" key="1">
    <citation type="journal article" date="2010" name="Nature">
        <title>Genome sequencing and analysis of the model grass Brachypodium distachyon.</title>
        <authorList>
            <consortium name="International Brachypodium Initiative"/>
        </authorList>
    </citation>
    <scope>NUCLEOTIDE SEQUENCE [LARGE SCALE GENOMIC DNA]</scope>
    <source>
        <strain evidence="3 4">Bd21</strain>
    </source>
</reference>
<gene>
    <name evidence="3" type="ORF">BRADI_5g08156v3</name>
</gene>
<protein>
    <submittedName>
        <fullName evidence="3 4">Uncharacterized protein</fullName>
    </submittedName>
</protein>
<feature type="compositionally biased region" description="Low complexity" evidence="1">
    <location>
        <begin position="97"/>
        <end position="111"/>
    </location>
</feature>